<dbReference type="GO" id="GO:0006203">
    <property type="term" value="P:dGTP catabolic process"/>
    <property type="evidence" value="ECO:0007669"/>
    <property type="project" value="TreeGrafter"/>
</dbReference>
<organism evidence="3 4">
    <name type="scientific">Parastrongyloides trichosuri</name>
    <name type="common">Possum-specific nematode worm</name>
    <dbReference type="NCBI Taxonomy" id="131310"/>
    <lineage>
        <taxon>Eukaryota</taxon>
        <taxon>Metazoa</taxon>
        <taxon>Ecdysozoa</taxon>
        <taxon>Nematoda</taxon>
        <taxon>Chromadorea</taxon>
        <taxon>Rhabditida</taxon>
        <taxon>Tylenchina</taxon>
        <taxon>Panagrolaimomorpha</taxon>
        <taxon>Strongyloidoidea</taxon>
        <taxon>Strongyloididae</taxon>
        <taxon>Parastrongyloides</taxon>
    </lineage>
</organism>
<dbReference type="InterPro" id="IPR050135">
    <property type="entry name" value="dGTPase-like"/>
</dbReference>
<dbReference type="InterPro" id="IPR003607">
    <property type="entry name" value="HD/PDEase_dom"/>
</dbReference>
<dbReference type="CDD" id="cd00077">
    <property type="entry name" value="HDc"/>
    <property type="match status" value="1"/>
</dbReference>
<feature type="domain" description="HD" evidence="2">
    <location>
        <begin position="57"/>
        <end position="138"/>
    </location>
</feature>
<dbReference type="Proteomes" id="UP000038045">
    <property type="component" value="Unplaced"/>
</dbReference>
<dbReference type="GO" id="GO:0008832">
    <property type="term" value="F:dGTPase activity"/>
    <property type="evidence" value="ECO:0007669"/>
    <property type="project" value="TreeGrafter"/>
</dbReference>
<accession>A0A0N4ZKB8</accession>
<dbReference type="STRING" id="131310.A0A0N4ZKB8"/>
<evidence type="ECO:0000313" key="3">
    <source>
        <dbReference type="Proteomes" id="UP000038045"/>
    </source>
</evidence>
<dbReference type="PANTHER" id="PTHR11373:SF4">
    <property type="entry name" value="DEOXYNUCLEOSIDE TRIPHOSPHATE TRIPHOSPHOHYDROLASE SAMHD1"/>
    <property type="match status" value="1"/>
</dbReference>
<name>A0A0N4ZKB8_PARTI</name>
<comment type="similarity">
    <text evidence="1">Belongs to the SAMHD1 family.</text>
</comment>
<dbReference type="Gene3D" id="1.10.3210.10">
    <property type="entry name" value="Hypothetical protein af1432"/>
    <property type="match status" value="1"/>
</dbReference>
<dbReference type="PANTHER" id="PTHR11373">
    <property type="entry name" value="DEOXYNUCLEOSIDE TRIPHOSPHATE TRIPHOSPHOHYDROLASE"/>
    <property type="match status" value="1"/>
</dbReference>
<reference evidence="4" key="1">
    <citation type="submission" date="2017-02" db="UniProtKB">
        <authorList>
            <consortium name="WormBaseParasite"/>
        </authorList>
    </citation>
    <scope>IDENTIFICATION</scope>
</reference>
<proteinExistence type="inferred from homology"/>
<dbReference type="GO" id="GO:0005634">
    <property type="term" value="C:nucleus"/>
    <property type="evidence" value="ECO:0007669"/>
    <property type="project" value="TreeGrafter"/>
</dbReference>
<dbReference type="Gene3D" id="3.30.70.2760">
    <property type="match status" value="1"/>
</dbReference>
<dbReference type="Pfam" id="PF01966">
    <property type="entry name" value="HD"/>
    <property type="match status" value="1"/>
</dbReference>
<evidence type="ECO:0000259" key="2">
    <source>
        <dbReference type="Pfam" id="PF01966"/>
    </source>
</evidence>
<evidence type="ECO:0000256" key="1">
    <source>
        <dbReference type="ARBA" id="ARBA00005776"/>
    </source>
</evidence>
<dbReference type="InterPro" id="IPR006674">
    <property type="entry name" value="HD_domain"/>
</dbReference>
<dbReference type="WBParaSite" id="PTRK_0000855100.1">
    <property type="protein sequence ID" value="PTRK_0000855100.1"/>
    <property type="gene ID" value="PTRK_0000855100"/>
</dbReference>
<evidence type="ECO:0000313" key="4">
    <source>
        <dbReference type="WBParaSite" id="PTRK_0000855100.1"/>
    </source>
</evidence>
<protein>
    <submittedName>
        <fullName evidence="4">HD_domain domain-containing protein</fullName>
    </submittedName>
</protein>
<dbReference type="AlphaFoldDB" id="A0A0N4ZKB8"/>
<keyword evidence="3" id="KW-1185">Reference proteome</keyword>
<sequence>MEFEKRKILDCIHGFIEIDYYANLIIDTKYFDRTRDIQQTGVAKIVYPSAEHSRKPHLLGTYGLAVRTLNKLKMNQSILNIDKKDIICVGIAALCHDIGHGPCSHTYDGPFMNIVNPNSNFKHERASIEIVKMIFRDYPHIKEEFDKIFNENDYTFIYECIDPPGTLVRDGEWIPKGRGIDKSFLYDIVSNIHTGIDVDKFDYFLRDTFVTNIKSSPFNTDTLDRIIDYTRVVYDPILGYKRIGYANKIMKCIASVFETRKFLFEILYMHKTCMSYEHLLVKAWVHADKYLKFKGKNGENLKLSTLYKDWDTYYKVTDSVVHTFIEFSTEKELKKSRDIYEKLHNRHIPKIVYHLKGNNLENFKEESIHKWIKEDCQGEIDDDDLVVKIRKIHSGKGINVNPMENILFYDHKKIKNAIPDGYTDIRKVEKRGGYIDAYVYADYDTDYEKKIRIIESSKHFEKAFLL</sequence>
<dbReference type="SUPFAM" id="SSF109604">
    <property type="entry name" value="HD-domain/PDEase-like"/>
    <property type="match status" value="1"/>
</dbReference>